<dbReference type="EC" id="3.1.1.23" evidence="3"/>
<dbReference type="GO" id="GO:0032281">
    <property type="term" value="C:AMPA glutamate receptor complex"/>
    <property type="evidence" value="ECO:0007669"/>
    <property type="project" value="TreeGrafter"/>
</dbReference>
<evidence type="ECO:0000256" key="8">
    <source>
        <dbReference type="ARBA" id="ARBA00049568"/>
    </source>
</evidence>
<gene>
    <name evidence="12" type="ORF">IHE44_0003501</name>
    <name evidence="11" type="ORF">IHE44_003272</name>
</gene>
<comment type="similarity">
    <text evidence="2">Belongs to the AB hydrolase superfamily.</text>
</comment>
<evidence type="ECO:0000256" key="1">
    <source>
        <dbReference type="ARBA" id="ARBA00001613"/>
    </source>
</evidence>
<keyword evidence="9" id="KW-1133">Transmembrane helix</keyword>
<name>A0A835U1Y3_9PASS</name>
<evidence type="ECO:0000256" key="7">
    <source>
        <dbReference type="ARBA" id="ARBA00047662"/>
    </source>
</evidence>
<keyword evidence="9" id="KW-0472">Membrane</keyword>
<evidence type="ECO:0000256" key="4">
    <source>
        <dbReference type="ARBA" id="ARBA00037797"/>
    </source>
</evidence>
<dbReference type="PANTHER" id="PTHR43798:SF5">
    <property type="entry name" value="MONOACYLGLYCEROL LIPASE ABHD6"/>
    <property type="match status" value="1"/>
</dbReference>
<dbReference type="InterPro" id="IPR029058">
    <property type="entry name" value="AB_hydrolase_fold"/>
</dbReference>
<dbReference type="GO" id="GO:0031902">
    <property type="term" value="C:late endosome membrane"/>
    <property type="evidence" value="ECO:0007669"/>
    <property type="project" value="UniProtKB-SubCell"/>
</dbReference>
<feature type="domain" description="AB hydrolase-1" evidence="10">
    <location>
        <begin position="78"/>
        <end position="142"/>
    </location>
</feature>
<keyword evidence="13" id="KW-1185">Reference proteome</keyword>
<feature type="transmembrane region" description="Helical" evidence="9">
    <location>
        <begin position="12"/>
        <end position="36"/>
    </location>
</feature>
<keyword evidence="9" id="KW-0812">Transmembrane</keyword>
<dbReference type="OrthoDB" id="6431331at2759"/>
<dbReference type="GO" id="GO:0031966">
    <property type="term" value="C:mitochondrial membrane"/>
    <property type="evidence" value="ECO:0007669"/>
    <property type="project" value="UniProtKB-SubCell"/>
</dbReference>
<dbReference type="InterPro" id="IPR050266">
    <property type="entry name" value="AB_hydrolase_sf"/>
</dbReference>
<comment type="catalytic activity">
    <reaction evidence="7">
        <text>1-dodecanoylglycerol + H2O = dodecanoate + glycerol + H(+)</text>
        <dbReference type="Rhea" id="RHEA:44316"/>
        <dbReference type="ChEBI" id="CHEBI:15377"/>
        <dbReference type="ChEBI" id="CHEBI:15378"/>
        <dbReference type="ChEBI" id="CHEBI:17754"/>
        <dbReference type="ChEBI" id="CHEBI:18262"/>
        <dbReference type="ChEBI" id="CHEBI:75539"/>
    </reaction>
</comment>
<accession>A0A835U1Y3</accession>
<reference evidence="12" key="3">
    <citation type="submission" date="2022-01" db="EMBL/GenBank/DDBJ databases">
        <authorList>
            <person name="Rubenstein D.R."/>
        </authorList>
    </citation>
    <scope>NUCLEOTIDE SEQUENCE</scope>
    <source>
        <strain evidence="12">SS15</strain>
        <tissue evidence="12">Liver</tissue>
    </source>
</reference>
<dbReference type="GO" id="GO:0046464">
    <property type="term" value="P:acylglycerol catabolic process"/>
    <property type="evidence" value="ECO:0007669"/>
    <property type="project" value="TreeGrafter"/>
</dbReference>
<dbReference type="Proteomes" id="UP000618051">
    <property type="component" value="Unassembled WGS sequence"/>
</dbReference>
<reference evidence="12 13" key="2">
    <citation type="journal article" date="2021" name="J. Hered.">
        <title>Feather Gene Expression Elucidates the Developmental Basis of Plumage Iridescence in African Starlings.</title>
        <authorList>
            <person name="Rubenstein D.R."/>
            <person name="Corvelo A."/>
            <person name="MacManes M.D."/>
            <person name="Maia R."/>
            <person name="Narzisi G."/>
            <person name="Rousaki A."/>
            <person name="Vandenabeele P."/>
            <person name="Shawkey M.D."/>
            <person name="Solomon J."/>
        </authorList>
    </citation>
    <scope>NUCLEOTIDE SEQUENCE [LARGE SCALE GENOMIC DNA]</scope>
    <source>
        <strain evidence="12">SS15</strain>
    </source>
</reference>
<dbReference type="AlphaFoldDB" id="A0A835U1Y3"/>
<dbReference type="Pfam" id="PF00561">
    <property type="entry name" value="Abhydrolase_1"/>
    <property type="match status" value="2"/>
</dbReference>
<sequence length="424" mass="47685">MRLKSNMDLDMLNMFVIAGGTLAIPILAFVASFLLWPSALIRIYYWYWRRALGMQVRYANYDDYQFCYSYRGRPGYRPSILMLHGFSAHKDMWLSIVKFLPKNLHLICVDMPGHEGTTRSDLDDYSISGQAKRIHQVKLHHHITSAEGCGAVRDWACKGHGDMRDAKPCESALCGSLPPCPGSQSQQPQAFELNFSNDLTPCCCFLSPNNAPSAPCQFVECIKLNKKPFHLVGTSMGGNVAGVYAAQYPEDICSLTLICPAGLPSTTDSKFIKQLRELQESKRIDRIPLIPSTPEEMADMLKLCSYVRFKVPQQILQGLVDVRIPHNEFYRKLFLEIVDEKSRHSLHENMSKIKAPTQVIWGKQDQVLDVSGASVLAGAIPDCHVYILENCGHSVVVERPRKTANLILEFLALLHSIDNNKKQA</sequence>
<evidence type="ECO:0000256" key="9">
    <source>
        <dbReference type="SAM" id="Phobius"/>
    </source>
</evidence>
<evidence type="ECO:0000313" key="11">
    <source>
        <dbReference type="EMBL" id="KAG0127319.1"/>
    </source>
</evidence>
<dbReference type="GO" id="GO:0005765">
    <property type="term" value="C:lysosomal membrane"/>
    <property type="evidence" value="ECO:0007669"/>
    <property type="project" value="UniProtKB-SubCell"/>
</dbReference>
<protein>
    <recommendedName>
        <fullName evidence="3">acylglycerol lipase</fullName>
        <ecNumber evidence="3">3.1.1.23</ecNumber>
    </recommendedName>
</protein>
<dbReference type="PANTHER" id="PTHR43798">
    <property type="entry name" value="MONOACYLGLYCEROL LIPASE"/>
    <property type="match status" value="1"/>
</dbReference>
<evidence type="ECO:0000256" key="6">
    <source>
        <dbReference type="ARBA" id="ARBA00046308"/>
    </source>
</evidence>
<organism evidence="11">
    <name type="scientific">Lamprotornis superbus</name>
    <dbReference type="NCBI Taxonomy" id="245042"/>
    <lineage>
        <taxon>Eukaryota</taxon>
        <taxon>Metazoa</taxon>
        <taxon>Chordata</taxon>
        <taxon>Craniata</taxon>
        <taxon>Vertebrata</taxon>
        <taxon>Euteleostomi</taxon>
        <taxon>Archelosauria</taxon>
        <taxon>Archosauria</taxon>
        <taxon>Dinosauria</taxon>
        <taxon>Saurischia</taxon>
        <taxon>Theropoda</taxon>
        <taxon>Coelurosauria</taxon>
        <taxon>Aves</taxon>
        <taxon>Neognathae</taxon>
        <taxon>Neoaves</taxon>
        <taxon>Telluraves</taxon>
        <taxon>Australaves</taxon>
        <taxon>Passeriformes</taxon>
        <taxon>Sturnidae</taxon>
        <taxon>Lamprotornis</taxon>
    </lineage>
</organism>
<evidence type="ECO:0000259" key="10">
    <source>
        <dbReference type="Pfam" id="PF00561"/>
    </source>
</evidence>
<dbReference type="InterPro" id="IPR000073">
    <property type="entry name" value="AB_hydrolase_1"/>
</dbReference>
<comment type="subcellular location">
    <subcellularLocation>
        <location evidence="4">Late endosome membrane</location>
        <topology evidence="4">Single-pass type II membrane protein</topology>
    </subcellularLocation>
    <subcellularLocation>
        <location evidence="5">Lysosome membrane</location>
        <topology evidence="5">Single-pass type II membrane protein</topology>
    </subcellularLocation>
    <subcellularLocation>
        <location evidence="6">Mitochondrion membrane</location>
        <topology evidence="6">Single-pass type II membrane protein</topology>
    </subcellularLocation>
</comment>
<reference evidence="11" key="1">
    <citation type="submission" date="2020-10" db="EMBL/GenBank/DDBJ databases">
        <title>Feather gene expression reveals the developmental basis of iridescence in African starlings.</title>
        <authorList>
            <person name="Rubenstein D.R."/>
        </authorList>
    </citation>
    <scope>NUCLEOTIDE SEQUENCE</scope>
    <source>
        <strain evidence="11">SS15</strain>
        <tissue evidence="11">Liver</tissue>
    </source>
</reference>
<evidence type="ECO:0000256" key="2">
    <source>
        <dbReference type="ARBA" id="ARBA00008645"/>
    </source>
</evidence>
<dbReference type="EMBL" id="JADDUC020000015">
    <property type="protein sequence ID" value="KAI1234450.1"/>
    <property type="molecule type" value="Genomic_DNA"/>
</dbReference>
<proteinExistence type="inferred from homology"/>
<evidence type="ECO:0000313" key="12">
    <source>
        <dbReference type="EMBL" id="KAI1234450.1"/>
    </source>
</evidence>
<evidence type="ECO:0000313" key="13">
    <source>
        <dbReference type="Proteomes" id="UP000618051"/>
    </source>
</evidence>
<comment type="caution">
    <text evidence="11">The sequence shown here is derived from an EMBL/GenBank/DDBJ whole genome shotgun (WGS) entry which is preliminary data.</text>
</comment>
<evidence type="ECO:0000256" key="3">
    <source>
        <dbReference type="ARBA" id="ARBA00013254"/>
    </source>
</evidence>
<dbReference type="GO" id="GO:0047372">
    <property type="term" value="F:monoacylglycerol lipase activity"/>
    <property type="evidence" value="ECO:0007669"/>
    <property type="project" value="UniProtKB-EC"/>
</dbReference>
<feature type="domain" description="AB hydrolase-1" evidence="10">
    <location>
        <begin position="223"/>
        <end position="400"/>
    </location>
</feature>
<comment type="function">
    <text evidence="8">Lipase that preferentially hydrolysis medium-chain saturated monoacylglycerols including 2-arachidonoylglycerol. Through 2-arachidonoylglycerol degradation may regulate endocannabinoid signaling pathways. Also has a lysophosphatidyl lipase activity with a preference for lysophosphatidylglycerol among other lysophospholipids. Also able to degrade bis(monoacylglycero)phosphate (BMP) and constitutes the major enzyme for BMP catabolism. BMP, also known as lysobisphosphatidic acid, is enriched in late endosomes and lysosomes and plays a key role in the formation of intraluminal vesicles and in lipid sorting.</text>
</comment>
<dbReference type="EMBL" id="JADDUC010000016">
    <property type="protein sequence ID" value="KAG0127319.1"/>
    <property type="molecule type" value="Genomic_DNA"/>
</dbReference>
<dbReference type="SUPFAM" id="SSF53474">
    <property type="entry name" value="alpha/beta-Hydrolases"/>
    <property type="match status" value="1"/>
</dbReference>
<comment type="catalytic activity">
    <reaction evidence="1">
        <text>Hydrolyzes glycerol monoesters of long-chain fatty acids.</text>
        <dbReference type="EC" id="3.1.1.23"/>
    </reaction>
</comment>
<dbReference type="Gene3D" id="3.40.50.1820">
    <property type="entry name" value="alpha/beta hydrolase"/>
    <property type="match status" value="2"/>
</dbReference>
<evidence type="ECO:0000256" key="5">
    <source>
        <dbReference type="ARBA" id="ARBA00037874"/>
    </source>
</evidence>